<dbReference type="GO" id="GO:0000921">
    <property type="term" value="P:septin ring assembly"/>
    <property type="evidence" value="ECO:0007669"/>
    <property type="project" value="InterPro"/>
</dbReference>
<proteinExistence type="inferred from homology"/>
<dbReference type="GO" id="GO:0005886">
    <property type="term" value="C:plasma membrane"/>
    <property type="evidence" value="ECO:0007669"/>
    <property type="project" value="UniProtKB-SubCell"/>
</dbReference>
<protein>
    <recommendedName>
        <fullName evidence="8">Septation ring formation regulator EzrA</fullName>
    </recommendedName>
</protein>
<keyword evidence="8" id="KW-1003">Cell membrane</keyword>
<dbReference type="AlphaFoldDB" id="A0A4R5VRU2"/>
<evidence type="ECO:0000256" key="1">
    <source>
        <dbReference type="ARBA" id="ARBA00022618"/>
    </source>
</evidence>
<keyword evidence="1 8" id="KW-0132">Cell division</keyword>
<evidence type="ECO:0000256" key="2">
    <source>
        <dbReference type="ARBA" id="ARBA00022692"/>
    </source>
</evidence>
<comment type="caution">
    <text evidence="10">The sequence shown here is derived from an EMBL/GenBank/DDBJ whole genome shotgun (WGS) entry which is preliminary data.</text>
</comment>
<dbReference type="GO" id="GO:0005940">
    <property type="term" value="C:septin ring"/>
    <property type="evidence" value="ECO:0007669"/>
    <property type="project" value="InterPro"/>
</dbReference>
<feature type="coiled-coil region" evidence="8">
    <location>
        <begin position="251"/>
        <end position="285"/>
    </location>
</feature>
<evidence type="ECO:0000256" key="6">
    <source>
        <dbReference type="ARBA" id="ARBA00023210"/>
    </source>
</evidence>
<evidence type="ECO:0000256" key="3">
    <source>
        <dbReference type="ARBA" id="ARBA00022989"/>
    </source>
</evidence>
<dbReference type="GO" id="GO:0000917">
    <property type="term" value="P:division septum assembly"/>
    <property type="evidence" value="ECO:0007669"/>
    <property type="project" value="UniProtKB-KW"/>
</dbReference>
<keyword evidence="7 8" id="KW-0131">Cell cycle</keyword>
<comment type="similarity">
    <text evidence="8">Belongs to the EzrA family.</text>
</comment>
<evidence type="ECO:0000256" key="9">
    <source>
        <dbReference type="SAM" id="Phobius"/>
    </source>
</evidence>
<gene>
    <name evidence="8 10" type="primary">ezrA</name>
    <name evidence="10" type="ORF">E2K98_11175</name>
</gene>
<feature type="transmembrane region" description="Helical" evidence="9">
    <location>
        <begin position="12"/>
        <end position="30"/>
    </location>
</feature>
<dbReference type="Pfam" id="PF06160">
    <property type="entry name" value="EzrA"/>
    <property type="match status" value="1"/>
</dbReference>
<accession>A0A4R5VRU2</accession>
<comment type="function">
    <text evidence="8">Negative regulator of FtsZ ring formation; modulates the frequency and position of FtsZ ring formation. Inhibits FtsZ ring formation at polar sites. Interacts either with FtsZ or with one of its binding partners to promote depolymerization.</text>
</comment>
<evidence type="ECO:0000256" key="5">
    <source>
        <dbReference type="ARBA" id="ARBA00023136"/>
    </source>
</evidence>
<dbReference type="InterPro" id="IPR010379">
    <property type="entry name" value="EzrA"/>
</dbReference>
<feature type="coiled-coil region" evidence="8">
    <location>
        <begin position="381"/>
        <end position="433"/>
    </location>
</feature>
<dbReference type="NCBIfam" id="NF003413">
    <property type="entry name" value="PRK04778.1-7"/>
    <property type="match status" value="1"/>
</dbReference>
<reference evidence="10 11" key="1">
    <citation type="submission" date="2019-03" db="EMBL/GenBank/DDBJ databases">
        <title>Bacillus niacini sp. nov. a Nicotinate-Metabolizing Mesophile Isolated from Soil.</title>
        <authorList>
            <person name="Zhang G."/>
        </authorList>
    </citation>
    <scope>NUCLEOTIDE SEQUENCE [LARGE SCALE GENOMIC DNA]</scope>
    <source>
        <strain evidence="10 11">WN066</strain>
    </source>
</reference>
<feature type="topological domain" description="Extracellular" evidence="8">
    <location>
        <begin position="1"/>
        <end position="11"/>
    </location>
</feature>
<comment type="subcellular location">
    <subcellularLocation>
        <location evidence="8">Cell membrane</location>
        <topology evidence="8">Single-pass membrane protein</topology>
    </subcellularLocation>
    <text evidence="8">Colocalized with FtsZ to the nascent septal site.</text>
</comment>
<keyword evidence="2 8" id="KW-0812">Transmembrane</keyword>
<evidence type="ECO:0000256" key="7">
    <source>
        <dbReference type="ARBA" id="ARBA00023306"/>
    </source>
</evidence>
<evidence type="ECO:0000256" key="4">
    <source>
        <dbReference type="ARBA" id="ARBA00023054"/>
    </source>
</evidence>
<feature type="topological domain" description="Cytoplasmic" evidence="8">
    <location>
        <begin position="31"/>
        <end position="571"/>
    </location>
</feature>
<dbReference type="Proteomes" id="UP000295132">
    <property type="component" value="Unassembled WGS sequence"/>
</dbReference>
<keyword evidence="3 8" id="KW-1133">Transmembrane helix</keyword>
<organism evidence="10 11">
    <name type="scientific">Bacillus salipaludis</name>
    <dbReference type="NCBI Taxonomy" id="2547811"/>
    <lineage>
        <taxon>Bacteria</taxon>
        <taxon>Bacillati</taxon>
        <taxon>Bacillota</taxon>
        <taxon>Bacilli</taxon>
        <taxon>Bacillales</taxon>
        <taxon>Bacillaceae</taxon>
        <taxon>Bacillus</taxon>
    </lineage>
</organism>
<evidence type="ECO:0000313" key="10">
    <source>
        <dbReference type="EMBL" id="TDK61454.1"/>
    </source>
</evidence>
<dbReference type="EMBL" id="SMYO01000005">
    <property type="protein sequence ID" value="TDK61454.1"/>
    <property type="molecule type" value="Genomic_DNA"/>
</dbReference>
<keyword evidence="5 8" id="KW-0472">Membrane</keyword>
<keyword evidence="6 8" id="KW-0717">Septation</keyword>
<dbReference type="HAMAP" id="MF_00728">
    <property type="entry name" value="EzrA"/>
    <property type="match status" value="1"/>
</dbReference>
<evidence type="ECO:0000313" key="11">
    <source>
        <dbReference type="Proteomes" id="UP000295132"/>
    </source>
</evidence>
<name>A0A4R5VRU2_9BACI</name>
<keyword evidence="4 8" id="KW-0175">Coiled coil</keyword>
<sequence>MFSGTGGLHVKYFIGFFILMLALFVLGYLIKKKYFKEMDRLEAWKIDLLNRPILEEMSKVKQLNMTGQTEELFENWRNQWDDIVTVKLPKLEEMLFDAEEYIDRYRFNKAKTVQRTINDTLQETENQITKILEELHELVGSEEKNRVEIEQLKELYRETKKVLLAHRHTFSKAEKSLEKQLEEITKKFQEFDEKTENGNYLEAREIVLTISSHLGTIKNVMELIPQLLIEVQSILPAQLSEVYDGFKEMAQQGYYLEHIQLEKEIKALEEKLSEAIRLIEETDLDKAVEGVKETKDRVDILFDLLEKEVHAKHFIIKNEKITYDLLIEAQEENDHLVDEVSNVQQTYHLKEYDFETQRHLEKELSAVFKHYEILVEKLKINETAQTKISEELNEIKEQLENIREEQQQFANNLQSLRKDEIEARDAVRELTKKVGEAVRLVSKSNVPGLPEDYKYLYEDTNESIQNVKLQLEEKPLNISALNQYLEIAVLTVEKLTHSTLELIENAMLAEKAIQYGNRYRSKFPSVAKGLMDAEQAFRHYEYQEALEQVAASLEGVDPGALKKIKAAIAND</sequence>
<evidence type="ECO:0000256" key="8">
    <source>
        <dbReference type="HAMAP-Rule" id="MF_00728"/>
    </source>
</evidence>
<feature type="coiled-coil region" evidence="8">
    <location>
        <begin position="114"/>
        <end position="141"/>
    </location>
</feature>